<evidence type="ECO:0008006" key="4">
    <source>
        <dbReference type="Google" id="ProtNLM"/>
    </source>
</evidence>
<dbReference type="InterPro" id="IPR026898">
    <property type="entry name" value="PrsW"/>
</dbReference>
<keyword evidence="1" id="KW-1133">Transmembrane helix</keyword>
<feature type="transmembrane region" description="Helical" evidence="1">
    <location>
        <begin position="51"/>
        <end position="73"/>
    </location>
</feature>
<dbReference type="Proteomes" id="UP000177947">
    <property type="component" value="Unassembled WGS sequence"/>
</dbReference>
<gene>
    <name evidence="2" type="ORF">A2907_01410</name>
</gene>
<sequence length="216" mass="24367">MIWLSYYLKSDIHPEPKSIILEVFILGMISGGAAMGLQYALNYLGSADKTILAFVAAFPVIMVAGWAFIEEYVKYAVVKIRILHDVAFDEPTDAMIYMISAGLGFAAIENILFVLPEIFKGVDQAIYFLFLRFITATLLHALASGIIGFFFALAIIYHARIILFLGFIFGVGLHTIYNYSIMVSDWGYGNYVLPLILFLGIIFIKIAFFRLRNKRF</sequence>
<feature type="transmembrane region" description="Helical" evidence="1">
    <location>
        <begin position="127"/>
        <end position="154"/>
    </location>
</feature>
<reference evidence="2 3" key="1">
    <citation type="journal article" date="2016" name="Nat. Commun.">
        <title>Thousands of microbial genomes shed light on interconnected biogeochemical processes in an aquifer system.</title>
        <authorList>
            <person name="Anantharaman K."/>
            <person name="Brown C.T."/>
            <person name="Hug L.A."/>
            <person name="Sharon I."/>
            <person name="Castelle C.J."/>
            <person name="Probst A.J."/>
            <person name="Thomas B.C."/>
            <person name="Singh A."/>
            <person name="Wilkins M.J."/>
            <person name="Karaoz U."/>
            <person name="Brodie E.L."/>
            <person name="Williams K.H."/>
            <person name="Hubbard S.S."/>
            <person name="Banfield J.F."/>
        </authorList>
    </citation>
    <scope>NUCLEOTIDE SEQUENCE [LARGE SCALE GENOMIC DNA]</scope>
</reference>
<dbReference type="PANTHER" id="PTHR36844:SF1">
    <property type="entry name" value="PROTEASE PRSW"/>
    <property type="match status" value="1"/>
</dbReference>
<protein>
    <recommendedName>
        <fullName evidence="4">Protease PrsW</fullName>
    </recommendedName>
</protein>
<accession>A0A1F5C7E2</accession>
<organism evidence="2 3">
    <name type="scientific">Candidatus Azambacteria bacterium RIFCSPLOWO2_01_FULL_37_9</name>
    <dbReference type="NCBI Taxonomy" id="1797297"/>
    <lineage>
        <taxon>Bacteria</taxon>
        <taxon>Candidatus Azamiibacteriota</taxon>
    </lineage>
</organism>
<dbReference type="EMBL" id="MEYQ01000031">
    <property type="protein sequence ID" value="OGD38779.1"/>
    <property type="molecule type" value="Genomic_DNA"/>
</dbReference>
<dbReference type="AlphaFoldDB" id="A0A1F5C7E2"/>
<keyword evidence="1" id="KW-0812">Transmembrane</keyword>
<feature type="transmembrane region" description="Helical" evidence="1">
    <location>
        <begin position="161"/>
        <end position="179"/>
    </location>
</feature>
<feature type="transmembrane region" description="Helical" evidence="1">
    <location>
        <begin position="94"/>
        <end position="115"/>
    </location>
</feature>
<evidence type="ECO:0000313" key="2">
    <source>
        <dbReference type="EMBL" id="OGD38779.1"/>
    </source>
</evidence>
<name>A0A1F5C7E2_9BACT</name>
<dbReference type="Pfam" id="PF13367">
    <property type="entry name" value="PrsW-protease"/>
    <property type="match status" value="1"/>
</dbReference>
<proteinExistence type="predicted"/>
<dbReference type="PANTHER" id="PTHR36844">
    <property type="entry name" value="PROTEASE PRSW"/>
    <property type="match status" value="1"/>
</dbReference>
<comment type="caution">
    <text evidence="2">The sequence shown here is derived from an EMBL/GenBank/DDBJ whole genome shotgun (WGS) entry which is preliminary data.</text>
</comment>
<dbReference type="GO" id="GO:0008233">
    <property type="term" value="F:peptidase activity"/>
    <property type="evidence" value="ECO:0007669"/>
    <property type="project" value="InterPro"/>
</dbReference>
<evidence type="ECO:0000313" key="3">
    <source>
        <dbReference type="Proteomes" id="UP000177947"/>
    </source>
</evidence>
<feature type="transmembrane region" description="Helical" evidence="1">
    <location>
        <begin position="20"/>
        <end position="39"/>
    </location>
</feature>
<keyword evidence="1" id="KW-0472">Membrane</keyword>
<feature type="transmembrane region" description="Helical" evidence="1">
    <location>
        <begin position="191"/>
        <end position="211"/>
    </location>
</feature>
<evidence type="ECO:0000256" key="1">
    <source>
        <dbReference type="SAM" id="Phobius"/>
    </source>
</evidence>